<proteinExistence type="predicted"/>
<dbReference type="AlphaFoldDB" id="A0A2P2PTY0"/>
<protein>
    <submittedName>
        <fullName evidence="1">Uncharacterized protein</fullName>
    </submittedName>
</protein>
<evidence type="ECO:0000313" key="1">
    <source>
        <dbReference type="EMBL" id="MBX58143.1"/>
    </source>
</evidence>
<accession>A0A2P2PTY0</accession>
<sequence>MASQNRANHTKIYVHIIVNFYIEVSIPHSNSC</sequence>
<reference evidence="1" key="1">
    <citation type="submission" date="2018-02" db="EMBL/GenBank/DDBJ databases">
        <title>Rhizophora mucronata_Transcriptome.</title>
        <authorList>
            <person name="Meera S.P."/>
            <person name="Sreeshan A."/>
            <person name="Augustine A."/>
        </authorList>
    </citation>
    <scope>NUCLEOTIDE SEQUENCE</scope>
    <source>
        <tissue evidence="1">Leaf</tissue>
    </source>
</reference>
<name>A0A2P2PTY0_RHIMU</name>
<organism evidence="1">
    <name type="scientific">Rhizophora mucronata</name>
    <name type="common">Asiatic mangrove</name>
    <dbReference type="NCBI Taxonomy" id="61149"/>
    <lineage>
        <taxon>Eukaryota</taxon>
        <taxon>Viridiplantae</taxon>
        <taxon>Streptophyta</taxon>
        <taxon>Embryophyta</taxon>
        <taxon>Tracheophyta</taxon>
        <taxon>Spermatophyta</taxon>
        <taxon>Magnoliopsida</taxon>
        <taxon>eudicotyledons</taxon>
        <taxon>Gunneridae</taxon>
        <taxon>Pentapetalae</taxon>
        <taxon>rosids</taxon>
        <taxon>fabids</taxon>
        <taxon>Malpighiales</taxon>
        <taxon>Rhizophoraceae</taxon>
        <taxon>Rhizophora</taxon>
    </lineage>
</organism>
<dbReference type="EMBL" id="GGEC01077659">
    <property type="protein sequence ID" value="MBX58143.1"/>
    <property type="molecule type" value="Transcribed_RNA"/>
</dbReference>